<keyword evidence="3 5" id="KW-1133">Transmembrane helix</keyword>
<protein>
    <submittedName>
        <fullName evidence="6">Putative membrane protein</fullName>
    </submittedName>
</protein>
<dbReference type="HOGENOM" id="CLU_110778_2_0_3"/>
<accession>K9P598</accession>
<dbReference type="PATRIC" id="fig|292564.3.peg.1053"/>
<keyword evidence="2 5" id="KW-0812">Transmembrane</keyword>
<dbReference type="PANTHER" id="PTHR35371">
    <property type="entry name" value="INNER MEMBRANE PROTEIN"/>
    <property type="match status" value="1"/>
</dbReference>
<dbReference type="AlphaFoldDB" id="K9P598"/>
<gene>
    <name evidence="6" type="ordered locus">Cyagr_1104</name>
</gene>
<proteinExistence type="predicted"/>
<dbReference type="KEGG" id="cgc:Cyagr_1104"/>
<evidence type="ECO:0000256" key="3">
    <source>
        <dbReference type="ARBA" id="ARBA00022989"/>
    </source>
</evidence>
<dbReference type="PANTHER" id="PTHR35371:SF1">
    <property type="entry name" value="BLR7753 PROTEIN"/>
    <property type="match status" value="1"/>
</dbReference>
<feature type="transmembrane region" description="Helical" evidence="5">
    <location>
        <begin position="136"/>
        <end position="153"/>
    </location>
</feature>
<evidence type="ECO:0000256" key="4">
    <source>
        <dbReference type="ARBA" id="ARBA00023136"/>
    </source>
</evidence>
<dbReference type="Pfam" id="PF01124">
    <property type="entry name" value="MAPEG"/>
    <property type="match status" value="1"/>
</dbReference>
<dbReference type="RefSeq" id="WP_015108739.1">
    <property type="nucleotide sequence ID" value="NC_019675.1"/>
</dbReference>
<evidence type="ECO:0000256" key="5">
    <source>
        <dbReference type="SAM" id="Phobius"/>
    </source>
</evidence>
<keyword evidence="4 5" id="KW-0472">Membrane</keyword>
<dbReference type="SUPFAM" id="SSF161084">
    <property type="entry name" value="MAPEG domain-like"/>
    <property type="match status" value="1"/>
</dbReference>
<evidence type="ECO:0000313" key="7">
    <source>
        <dbReference type="Proteomes" id="UP000010388"/>
    </source>
</evidence>
<evidence type="ECO:0000313" key="6">
    <source>
        <dbReference type="EMBL" id="AFY28285.1"/>
    </source>
</evidence>
<dbReference type="EMBL" id="CP003495">
    <property type="protein sequence ID" value="AFY28285.1"/>
    <property type="molecule type" value="Genomic_DNA"/>
</dbReference>
<dbReference type="OrthoDB" id="513661at2"/>
<dbReference type="Gene3D" id="1.20.120.550">
    <property type="entry name" value="Membrane associated eicosanoid/glutathione metabolism-like domain"/>
    <property type="match status" value="1"/>
</dbReference>
<dbReference type="InterPro" id="IPR023352">
    <property type="entry name" value="MAPEG-like_dom_sf"/>
</dbReference>
<comment type="subcellular location">
    <subcellularLocation>
        <location evidence="1">Membrane</location>
    </subcellularLocation>
</comment>
<evidence type="ECO:0000256" key="1">
    <source>
        <dbReference type="ARBA" id="ARBA00004370"/>
    </source>
</evidence>
<organism evidence="6 7">
    <name type="scientific">Cyanobium gracile (strain ATCC 27147 / PCC 6307)</name>
    <dbReference type="NCBI Taxonomy" id="292564"/>
    <lineage>
        <taxon>Bacteria</taxon>
        <taxon>Bacillati</taxon>
        <taxon>Cyanobacteriota</taxon>
        <taxon>Cyanophyceae</taxon>
        <taxon>Synechococcales</taxon>
        <taxon>Prochlorococcaceae</taxon>
        <taxon>Cyanobium</taxon>
    </lineage>
</organism>
<feature type="transmembrane region" description="Helical" evidence="5">
    <location>
        <begin position="30"/>
        <end position="48"/>
    </location>
</feature>
<name>K9P598_CYAGP</name>
<reference evidence="7" key="1">
    <citation type="journal article" date="2013" name="Proc. Natl. Acad. Sci. U.S.A.">
        <title>Improving the coverage of the cyanobacterial phylum using diversity-driven genome sequencing.</title>
        <authorList>
            <person name="Shih P.M."/>
            <person name="Wu D."/>
            <person name="Latifi A."/>
            <person name="Axen S.D."/>
            <person name="Fewer D.P."/>
            <person name="Talla E."/>
            <person name="Calteau A."/>
            <person name="Cai F."/>
            <person name="Tandeau de Marsac N."/>
            <person name="Rippka R."/>
            <person name="Herdman M."/>
            <person name="Sivonen K."/>
            <person name="Coursin T."/>
            <person name="Laurent T."/>
            <person name="Goodwin L."/>
            <person name="Nolan M."/>
            <person name="Davenport K.W."/>
            <person name="Han C.S."/>
            <person name="Rubin E.M."/>
            <person name="Eisen J.A."/>
            <person name="Woyke T."/>
            <person name="Gugger M."/>
            <person name="Kerfeld C.A."/>
        </authorList>
    </citation>
    <scope>NUCLEOTIDE SEQUENCE [LARGE SCALE GENOMIC DNA]</scope>
    <source>
        <strain evidence="7">ATCC 27147 / PCC 6307</strain>
    </source>
</reference>
<sequence>MATSLLSPLLAASIALPVLPAAAGGPFAWSLVLSGAVVVLSLIPLGAARSQADFTPSDLAAPRAMFERLPAWGKRANWAHQNSFEAFTLHAPACLLCLLVAPGVLAAAPWAPLAAWLHPLLRAGYLGAYVANLPPLRSLCWAGGILCTALLYSEGLRAVLRS</sequence>
<dbReference type="InterPro" id="IPR001129">
    <property type="entry name" value="Membr-assoc_MAPEG"/>
</dbReference>
<dbReference type="eggNOG" id="COG3686">
    <property type="taxonomic scope" value="Bacteria"/>
</dbReference>
<dbReference type="GO" id="GO:0016020">
    <property type="term" value="C:membrane"/>
    <property type="evidence" value="ECO:0007669"/>
    <property type="project" value="UniProtKB-SubCell"/>
</dbReference>
<dbReference type="STRING" id="292564.Cyagr_1104"/>
<dbReference type="Proteomes" id="UP000010388">
    <property type="component" value="Chromosome"/>
</dbReference>
<evidence type="ECO:0000256" key="2">
    <source>
        <dbReference type="ARBA" id="ARBA00022692"/>
    </source>
</evidence>
<feature type="transmembrane region" description="Helical" evidence="5">
    <location>
        <begin position="93"/>
        <end position="116"/>
    </location>
</feature>